<keyword evidence="3" id="KW-0808">Transferase</keyword>
<dbReference type="EnsemblMetazoa" id="XM_030975094">
    <property type="protein sequence ID" value="XP_030830954"/>
    <property type="gene ID" value="LOC115920144"/>
</dbReference>
<keyword evidence="6 10" id="KW-1133">Transmembrane helix</keyword>
<evidence type="ECO:0000256" key="7">
    <source>
        <dbReference type="ARBA" id="ARBA00023034"/>
    </source>
</evidence>
<dbReference type="GO" id="GO:0008146">
    <property type="term" value="F:sulfotransferase activity"/>
    <property type="evidence" value="ECO:0000318"/>
    <property type="project" value="GO_Central"/>
</dbReference>
<evidence type="ECO:0000256" key="8">
    <source>
        <dbReference type="ARBA" id="ARBA00023136"/>
    </source>
</evidence>
<dbReference type="GeneID" id="115920144"/>
<reference evidence="12" key="1">
    <citation type="submission" date="2015-02" db="EMBL/GenBank/DDBJ databases">
        <title>Genome sequencing for Strongylocentrotus purpuratus.</title>
        <authorList>
            <person name="Murali S."/>
            <person name="Liu Y."/>
            <person name="Vee V."/>
            <person name="English A."/>
            <person name="Wang M."/>
            <person name="Skinner E."/>
            <person name="Han Y."/>
            <person name="Muzny D.M."/>
            <person name="Worley K.C."/>
            <person name="Gibbs R.A."/>
        </authorList>
    </citation>
    <scope>NUCLEOTIDE SEQUENCE</scope>
</reference>
<evidence type="ECO:0000313" key="11">
    <source>
        <dbReference type="EnsemblMetazoa" id="XP_030830954"/>
    </source>
</evidence>
<dbReference type="Gene3D" id="3.40.50.300">
    <property type="entry name" value="P-loop containing nucleotide triphosphate hydrolases"/>
    <property type="match status" value="1"/>
</dbReference>
<keyword evidence="12" id="KW-1185">Reference proteome</keyword>
<evidence type="ECO:0000256" key="3">
    <source>
        <dbReference type="ARBA" id="ARBA00022679"/>
    </source>
</evidence>
<dbReference type="InterPro" id="IPR005331">
    <property type="entry name" value="Sulfotransferase"/>
</dbReference>
<name>A0A7M7N5V0_STRPU</name>
<keyword evidence="9" id="KW-0325">Glycoprotein</keyword>
<dbReference type="InterPro" id="IPR027417">
    <property type="entry name" value="P-loop_NTPase"/>
</dbReference>
<dbReference type="InParanoid" id="A0A7M7N5V0"/>
<evidence type="ECO:0000256" key="9">
    <source>
        <dbReference type="ARBA" id="ARBA00023180"/>
    </source>
</evidence>
<keyword evidence="7" id="KW-0333">Golgi apparatus</keyword>
<dbReference type="AlphaFoldDB" id="A0A7M7N5V0"/>
<dbReference type="InterPro" id="IPR007734">
    <property type="entry name" value="Heparan_SO4_2-O-STrfase"/>
</dbReference>
<dbReference type="OrthoDB" id="10019582at2759"/>
<sequence length="273" mass="31601">MAIGRYKSRLIVLLVFIISSGLYLAMKGSSRWSGHSGQYKLQDENQLQDKREVSSFLSGSLYIQPVIIYNESMTDAGPRYECTKDEVNEDNVDEDELTLYGKPVYAKNKTVLYLSMPKCGSRTFVWTISLLRHAHHFGKPVNIQYLLGKRHVSKVRKHLSSKLLEAEDGAILHGHYRYINMNRSPEKPILMSMIRDPIDRFESHFYFIRHGDLDMSKEVLQKNIKADSNMALPNETLDDCVEKERQECTLSLYRNMYITSFCGYAPGCRYLYL</sequence>
<proteinExistence type="inferred from homology"/>
<keyword evidence="4 10" id="KW-0812">Transmembrane</keyword>
<keyword evidence="8 10" id="KW-0472">Membrane</keyword>
<protein>
    <submittedName>
        <fullName evidence="11">Uncharacterized protein</fullName>
    </submittedName>
</protein>
<comment type="similarity">
    <text evidence="2">Belongs to the sulfotransferase 3 family.</text>
</comment>
<evidence type="ECO:0000256" key="5">
    <source>
        <dbReference type="ARBA" id="ARBA00022968"/>
    </source>
</evidence>
<feature type="transmembrane region" description="Helical" evidence="10">
    <location>
        <begin position="6"/>
        <end position="26"/>
    </location>
</feature>
<dbReference type="GO" id="GO:0000139">
    <property type="term" value="C:Golgi membrane"/>
    <property type="evidence" value="ECO:0007669"/>
    <property type="project" value="UniProtKB-SubCell"/>
</dbReference>
<organism evidence="11 12">
    <name type="scientific">Strongylocentrotus purpuratus</name>
    <name type="common">Purple sea urchin</name>
    <dbReference type="NCBI Taxonomy" id="7668"/>
    <lineage>
        <taxon>Eukaryota</taxon>
        <taxon>Metazoa</taxon>
        <taxon>Echinodermata</taxon>
        <taxon>Eleutherozoa</taxon>
        <taxon>Echinozoa</taxon>
        <taxon>Echinoidea</taxon>
        <taxon>Euechinoidea</taxon>
        <taxon>Echinacea</taxon>
        <taxon>Camarodonta</taxon>
        <taxon>Echinidea</taxon>
        <taxon>Strongylocentrotidae</taxon>
        <taxon>Strongylocentrotus</taxon>
    </lineage>
</organism>
<accession>A0A7M7N5V0</accession>
<dbReference type="PANTHER" id="PTHR12129:SF15">
    <property type="entry name" value="URONYL 2-SULFOTRANSFERASE"/>
    <property type="match status" value="1"/>
</dbReference>
<reference evidence="11" key="2">
    <citation type="submission" date="2021-01" db="UniProtKB">
        <authorList>
            <consortium name="EnsemblMetazoa"/>
        </authorList>
    </citation>
    <scope>IDENTIFICATION</scope>
</reference>
<evidence type="ECO:0000256" key="1">
    <source>
        <dbReference type="ARBA" id="ARBA00004323"/>
    </source>
</evidence>
<dbReference type="SUPFAM" id="SSF52540">
    <property type="entry name" value="P-loop containing nucleoside triphosphate hydrolases"/>
    <property type="match status" value="1"/>
</dbReference>
<evidence type="ECO:0000256" key="4">
    <source>
        <dbReference type="ARBA" id="ARBA00022692"/>
    </source>
</evidence>
<dbReference type="KEGG" id="spu:115920144"/>
<dbReference type="RefSeq" id="XP_030830954.1">
    <property type="nucleotide sequence ID" value="XM_030975094.1"/>
</dbReference>
<comment type="subcellular location">
    <subcellularLocation>
        <location evidence="1">Golgi apparatus membrane</location>
        <topology evidence="1">Single-pass type II membrane protein</topology>
    </subcellularLocation>
</comment>
<evidence type="ECO:0000256" key="10">
    <source>
        <dbReference type="SAM" id="Phobius"/>
    </source>
</evidence>
<dbReference type="PANTHER" id="PTHR12129">
    <property type="entry name" value="HEPARAN SULFATE 2-O-SULFOTRANSFERASE"/>
    <property type="match status" value="1"/>
</dbReference>
<dbReference type="Pfam" id="PF03567">
    <property type="entry name" value="Sulfotransfer_2"/>
    <property type="match status" value="1"/>
</dbReference>
<keyword evidence="5" id="KW-0735">Signal-anchor</keyword>
<evidence type="ECO:0000256" key="2">
    <source>
        <dbReference type="ARBA" id="ARBA00010569"/>
    </source>
</evidence>
<evidence type="ECO:0000313" key="12">
    <source>
        <dbReference type="Proteomes" id="UP000007110"/>
    </source>
</evidence>
<dbReference type="Proteomes" id="UP000007110">
    <property type="component" value="Unassembled WGS sequence"/>
</dbReference>
<evidence type="ECO:0000256" key="6">
    <source>
        <dbReference type="ARBA" id="ARBA00022989"/>
    </source>
</evidence>